<name>A0ABT8EEZ2_9BURK</name>
<evidence type="ECO:0000313" key="6">
    <source>
        <dbReference type="Proteomes" id="UP001168613"/>
    </source>
</evidence>
<proteinExistence type="predicted"/>
<evidence type="ECO:0000256" key="3">
    <source>
        <dbReference type="ARBA" id="ARBA00029596"/>
    </source>
</evidence>
<evidence type="ECO:0000256" key="2">
    <source>
        <dbReference type="ARBA" id="ARBA00016549"/>
    </source>
</evidence>
<dbReference type="PANTHER" id="PTHR33254">
    <property type="entry name" value="4-HYDROXY-4-METHYL-2-OXOGLUTARATE ALDOLASE 3-RELATED"/>
    <property type="match status" value="1"/>
</dbReference>
<dbReference type="EMBL" id="JAJHNU010000001">
    <property type="protein sequence ID" value="MDN4119859.1"/>
    <property type="molecule type" value="Genomic_DNA"/>
</dbReference>
<evidence type="ECO:0000256" key="4">
    <source>
        <dbReference type="ARBA" id="ARBA00030169"/>
    </source>
</evidence>
<accession>A0ABT8EEZ2</accession>
<dbReference type="PANTHER" id="PTHR33254:SF4">
    <property type="entry name" value="4-HYDROXY-4-METHYL-2-OXOGLUTARATE ALDOLASE 3-RELATED"/>
    <property type="match status" value="1"/>
</dbReference>
<dbReference type="Gene3D" id="3.50.30.40">
    <property type="entry name" value="Ribonuclease E inhibitor RraA/RraA-like"/>
    <property type="match status" value="1"/>
</dbReference>
<evidence type="ECO:0000313" key="5">
    <source>
        <dbReference type="EMBL" id="MDN4119859.1"/>
    </source>
</evidence>
<dbReference type="InterPro" id="IPR005493">
    <property type="entry name" value="RraA/RraA-like"/>
</dbReference>
<evidence type="ECO:0000256" key="1">
    <source>
        <dbReference type="ARBA" id="ARBA00001968"/>
    </source>
</evidence>
<comment type="caution">
    <text evidence="5">The sequence shown here is derived from an EMBL/GenBank/DDBJ whole genome shotgun (WGS) entry which is preliminary data.</text>
</comment>
<dbReference type="CDD" id="cd16841">
    <property type="entry name" value="RraA_family"/>
    <property type="match status" value="1"/>
</dbReference>
<sequence length="223" mass="24217">MDQAKKLEIRERFLKLDTSNVADVLDELGYPNQGLAQDFAQQTEGGVLAGWAYTIQGQMTPYPLGGDKEKMTACAGLGEGDISVWAGNGEGICYFGELIAIGMKEKGCKGALADGGIRDTRWIDKQAFPVFARYRTPVQSISRWKVNAWQIPVFLRGACSTWVEVKPGDFILGDSDGAIVVPQAIVQTVLEKTEALTAQEVAIREDLSKGMTLAEALAQYGHV</sequence>
<reference evidence="5" key="1">
    <citation type="submission" date="2021-11" db="EMBL/GenBank/DDBJ databases">
        <title>Draft genome sequence of Alcaligenes endophyticus type strain CCUG 75668T.</title>
        <authorList>
            <person name="Salva-Serra F."/>
            <person name="Duran R.E."/>
            <person name="Seeger M."/>
            <person name="Moore E.R.B."/>
            <person name="Jaen-Luchoro D."/>
        </authorList>
    </citation>
    <scope>NUCLEOTIDE SEQUENCE</scope>
    <source>
        <strain evidence="5">CCUG 75668</strain>
    </source>
</reference>
<comment type="cofactor">
    <cofactor evidence="1">
        <name>a divalent metal cation</name>
        <dbReference type="ChEBI" id="CHEBI:60240"/>
    </cofactor>
</comment>
<dbReference type="Pfam" id="PF03737">
    <property type="entry name" value="RraA-like"/>
    <property type="match status" value="1"/>
</dbReference>
<organism evidence="5 6">
    <name type="scientific">Alcaligenes endophyticus</name>
    <dbReference type="NCBI Taxonomy" id="1929088"/>
    <lineage>
        <taxon>Bacteria</taxon>
        <taxon>Pseudomonadati</taxon>
        <taxon>Pseudomonadota</taxon>
        <taxon>Betaproteobacteria</taxon>
        <taxon>Burkholderiales</taxon>
        <taxon>Alcaligenaceae</taxon>
        <taxon>Alcaligenes</taxon>
    </lineage>
</organism>
<gene>
    <name evidence="5" type="ORF">LMS43_01020</name>
</gene>
<keyword evidence="6" id="KW-1185">Reference proteome</keyword>
<dbReference type="InterPro" id="IPR036704">
    <property type="entry name" value="RraA/RraA-like_sf"/>
</dbReference>
<dbReference type="RefSeq" id="WP_266122803.1">
    <property type="nucleotide sequence ID" value="NZ_JAJHNU010000001.1"/>
</dbReference>
<dbReference type="Proteomes" id="UP001168613">
    <property type="component" value="Unassembled WGS sequence"/>
</dbReference>
<dbReference type="SUPFAM" id="SSF89562">
    <property type="entry name" value="RraA-like"/>
    <property type="match status" value="1"/>
</dbReference>
<protein>
    <recommendedName>
        <fullName evidence="2">Putative 4-hydroxy-4-methyl-2-oxoglutarate aldolase</fullName>
    </recommendedName>
    <alternativeName>
        <fullName evidence="3">Regulator of ribonuclease activity homolog</fullName>
    </alternativeName>
    <alternativeName>
        <fullName evidence="4">RraA-like protein</fullName>
    </alternativeName>
</protein>